<evidence type="ECO:0000313" key="1">
    <source>
        <dbReference type="EMBL" id="DAD82533.1"/>
    </source>
</evidence>
<accession>A0A8S5MJM8</accession>
<dbReference type="EMBL" id="BK014921">
    <property type="protein sequence ID" value="DAD82533.1"/>
    <property type="molecule type" value="Genomic_DNA"/>
</dbReference>
<reference evidence="1" key="1">
    <citation type="journal article" date="2021" name="Proc. Natl. Acad. Sci. U.S.A.">
        <title>A Catalog of Tens of Thousands of Viruses from Human Metagenomes Reveals Hidden Associations with Chronic Diseases.</title>
        <authorList>
            <person name="Tisza M.J."/>
            <person name="Buck C.B."/>
        </authorList>
    </citation>
    <scope>NUCLEOTIDE SEQUENCE</scope>
    <source>
        <strain evidence="1">CtSdk10</strain>
    </source>
</reference>
<organism evidence="1">
    <name type="scientific">Siphoviridae sp. ctSdk10</name>
    <dbReference type="NCBI Taxonomy" id="2826345"/>
    <lineage>
        <taxon>Viruses</taxon>
        <taxon>Duplodnaviria</taxon>
        <taxon>Heunggongvirae</taxon>
        <taxon>Uroviricota</taxon>
        <taxon>Caudoviricetes</taxon>
    </lineage>
</organism>
<proteinExistence type="predicted"/>
<name>A0A8S5MJM8_9CAUD</name>
<protein>
    <submittedName>
        <fullName evidence="1">Uncharacterized protein</fullName>
    </submittedName>
</protein>
<sequence>MPTISATISRVPMTTKGAMTRARRVVIVVPF</sequence>